<dbReference type="Pfam" id="PF01841">
    <property type="entry name" value="Transglut_core"/>
    <property type="match status" value="1"/>
</dbReference>
<keyword evidence="4" id="KW-1185">Reference proteome</keyword>
<feature type="chain" id="PRO_5022669530" evidence="1">
    <location>
        <begin position="21"/>
        <end position="325"/>
    </location>
</feature>
<evidence type="ECO:0000256" key="1">
    <source>
        <dbReference type="SAM" id="SignalP"/>
    </source>
</evidence>
<sequence precursor="true">MRTSLIGLLAWIALSTTAAAQFEQAGGQRKMLTGDDVTLQRIEVGFKLQVSGLAQGIVATFPVPTDWPEQTVRLVEKKLVNVKESDIKFNMLGETKQAQILIRALSPHEQAEAILVYEVARRNVIKPSEPEKLTAPAVRDIDRSMRVYLNPGPAIESNHSKITKLSAELTPPGGTDWDKLDAFYDYIHEHVQYENGPLKGAVAALEEGRGDCEEMTALFVALCRAAKIPARTVWVPGHCYPEVYLQPEIGDPRWVIAEMTNQFPLGESPETRPILQKGDNFRVQGSRRPEHYVKPTMSIKNYNGSTPPVVQWFPPPGVEPTAPTN</sequence>
<protein>
    <submittedName>
        <fullName evidence="3">Transglutaminase-like superfamily protein</fullName>
    </submittedName>
</protein>
<proteinExistence type="predicted"/>
<name>A0A5C5UXF2_9BACT</name>
<reference evidence="3 4" key="1">
    <citation type="submission" date="2019-02" db="EMBL/GenBank/DDBJ databases">
        <title>Deep-cultivation of Planctomycetes and their phenomic and genomic characterization uncovers novel biology.</title>
        <authorList>
            <person name="Wiegand S."/>
            <person name="Jogler M."/>
            <person name="Boedeker C."/>
            <person name="Pinto D."/>
            <person name="Vollmers J."/>
            <person name="Rivas-Marin E."/>
            <person name="Kohn T."/>
            <person name="Peeters S.H."/>
            <person name="Heuer A."/>
            <person name="Rast P."/>
            <person name="Oberbeckmann S."/>
            <person name="Bunk B."/>
            <person name="Jeske O."/>
            <person name="Meyerdierks A."/>
            <person name="Storesund J.E."/>
            <person name="Kallscheuer N."/>
            <person name="Luecker S."/>
            <person name="Lage O.M."/>
            <person name="Pohl T."/>
            <person name="Merkel B.J."/>
            <person name="Hornburger P."/>
            <person name="Mueller R.-W."/>
            <person name="Bruemmer F."/>
            <person name="Labrenz M."/>
            <person name="Spormann A.M."/>
            <person name="Op Den Camp H."/>
            <person name="Overmann J."/>
            <person name="Amann R."/>
            <person name="Jetten M.S.M."/>
            <person name="Mascher T."/>
            <person name="Medema M.H."/>
            <person name="Devos D.P."/>
            <person name="Kaster A.-K."/>
            <person name="Ovreas L."/>
            <person name="Rohde M."/>
            <person name="Galperin M.Y."/>
            <person name="Jogler C."/>
        </authorList>
    </citation>
    <scope>NUCLEOTIDE SEQUENCE [LARGE SCALE GENOMIC DNA]</scope>
    <source>
        <strain evidence="3 4">Enr8</strain>
    </source>
</reference>
<dbReference type="AlphaFoldDB" id="A0A5C5UXF2"/>
<feature type="domain" description="Transglutaminase-like" evidence="2">
    <location>
        <begin position="204"/>
        <end position="261"/>
    </location>
</feature>
<dbReference type="Proteomes" id="UP000318878">
    <property type="component" value="Unassembled WGS sequence"/>
</dbReference>
<dbReference type="EMBL" id="SJPF01000006">
    <property type="protein sequence ID" value="TWT30085.1"/>
    <property type="molecule type" value="Genomic_DNA"/>
</dbReference>
<dbReference type="InterPro" id="IPR038765">
    <property type="entry name" value="Papain-like_cys_pep_sf"/>
</dbReference>
<gene>
    <name evidence="3" type="ORF">Enr8_47420</name>
</gene>
<dbReference type="RefSeq" id="WP_146436367.1">
    <property type="nucleotide sequence ID" value="NZ_SJPF01000006.1"/>
</dbReference>
<evidence type="ECO:0000313" key="4">
    <source>
        <dbReference type="Proteomes" id="UP000318878"/>
    </source>
</evidence>
<dbReference type="PANTHER" id="PTHR33490">
    <property type="entry name" value="BLR5614 PROTEIN-RELATED"/>
    <property type="match status" value="1"/>
</dbReference>
<dbReference type="Gene3D" id="3.10.620.30">
    <property type="match status" value="1"/>
</dbReference>
<dbReference type="OrthoDB" id="9804872at2"/>
<feature type="signal peptide" evidence="1">
    <location>
        <begin position="1"/>
        <end position="20"/>
    </location>
</feature>
<comment type="caution">
    <text evidence="3">The sequence shown here is derived from an EMBL/GenBank/DDBJ whole genome shotgun (WGS) entry which is preliminary data.</text>
</comment>
<dbReference type="SUPFAM" id="SSF54001">
    <property type="entry name" value="Cysteine proteinases"/>
    <property type="match status" value="1"/>
</dbReference>
<evidence type="ECO:0000259" key="2">
    <source>
        <dbReference type="SMART" id="SM00460"/>
    </source>
</evidence>
<dbReference type="PANTHER" id="PTHR33490:SF3">
    <property type="entry name" value="CONSERVED INTEGRAL MEMBRANE PROTEIN"/>
    <property type="match status" value="1"/>
</dbReference>
<accession>A0A5C5UXF2</accession>
<organism evidence="3 4">
    <name type="scientific">Blastopirellula retiformator</name>
    <dbReference type="NCBI Taxonomy" id="2527970"/>
    <lineage>
        <taxon>Bacteria</taxon>
        <taxon>Pseudomonadati</taxon>
        <taxon>Planctomycetota</taxon>
        <taxon>Planctomycetia</taxon>
        <taxon>Pirellulales</taxon>
        <taxon>Pirellulaceae</taxon>
        <taxon>Blastopirellula</taxon>
    </lineage>
</organism>
<dbReference type="InterPro" id="IPR002931">
    <property type="entry name" value="Transglutaminase-like"/>
</dbReference>
<keyword evidence="1" id="KW-0732">Signal</keyword>
<evidence type="ECO:0000313" key="3">
    <source>
        <dbReference type="EMBL" id="TWT30085.1"/>
    </source>
</evidence>
<dbReference type="SMART" id="SM00460">
    <property type="entry name" value="TGc"/>
    <property type="match status" value="1"/>
</dbReference>